<dbReference type="RefSeq" id="WP_109324904.1">
    <property type="nucleotide sequence ID" value="NZ_CP029352.1"/>
</dbReference>
<organism evidence="1 2">
    <name type="scientific">Azospirillum thermophilum</name>
    <dbReference type="NCBI Taxonomy" id="2202148"/>
    <lineage>
        <taxon>Bacteria</taxon>
        <taxon>Pseudomonadati</taxon>
        <taxon>Pseudomonadota</taxon>
        <taxon>Alphaproteobacteria</taxon>
        <taxon>Rhodospirillales</taxon>
        <taxon>Azospirillaceae</taxon>
        <taxon>Azospirillum</taxon>
    </lineage>
</organism>
<evidence type="ECO:0000313" key="1">
    <source>
        <dbReference type="EMBL" id="AWK85572.1"/>
    </source>
</evidence>
<evidence type="ECO:0000313" key="2">
    <source>
        <dbReference type="Proteomes" id="UP000245629"/>
    </source>
</evidence>
<dbReference type="AlphaFoldDB" id="A0A2S2CM77"/>
<dbReference type="SUPFAM" id="SSF46785">
    <property type="entry name" value="Winged helix' DNA-binding domain"/>
    <property type="match status" value="1"/>
</dbReference>
<dbReference type="OrthoDB" id="7471569at2"/>
<protein>
    <submittedName>
        <fullName evidence="1">Uncharacterized protein</fullName>
    </submittedName>
</protein>
<keyword evidence="2" id="KW-1185">Reference proteome</keyword>
<dbReference type="Pfam" id="PF25212">
    <property type="entry name" value="HVO_A0114"/>
    <property type="match status" value="1"/>
</dbReference>
<dbReference type="KEGG" id="azz:DEW08_04790"/>
<gene>
    <name evidence="1" type="ORF">DEW08_04790</name>
</gene>
<dbReference type="Proteomes" id="UP000245629">
    <property type="component" value="Chromosome 1"/>
</dbReference>
<proteinExistence type="predicted"/>
<dbReference type="InterPro" id="IPR036390">
    <property type="entry name" value="WH_DNA-bd_sf"/>
</dbReference>
<sequence>MEKREIEVTADALERAGAEFAAAWRAAEAGHDIAPTDRLYFASWEALCTVLTPKRYALLRHLRHAPAEGLRPLARALGRDVKRVHEDVTALEEVGLIERDEAGRLSVPVDEIASTIRFAA</sequence>
<dbReference type="EMBL" id="CP029352">
    <property type="protein sequence ID" value="AWK85572.1"/>
    <property type="molecule type" value="Genomic_DNA"/>
</dbReference>
<reference evidence="2" key="1">
    <citation type="submission" date="2018-05" db="EMBL/GenBank/DDBJ databases">
        <title>Azospirillum thermophila sp. nov., a novel isolated from hot spring.</title>
        <authorList>
            <person name="Zhao Z."/>
        </authorList>
    </citation>
    <scope>NUCLEOTIDE SEQUENCE [LARGE SCALE GENOMIC DNA]</scope>
    <source>
        <strain evidence="2">CFH 70021</strain>
    </source>
</reference>
<name>A0A2S2CM77_9PROT</name>
<accession>A0A2S2CM77</accession>